<feature type="compositionally biased region" description="Basic and acidic residues" evidence="11">
    <location>
        <begin position="132"/>
        <end position="142"/>
    </location>
</feature>
<feature type="compositionally biased region" description="Low complexity" evidence="11">
    <location>
        <begin position="115"/>
        <end position="128"/>
    </location>
</feature>
<comment type="similarity">
    <text evidence="9">Belongs to the TatB family.</text>
</comment>
<dbReference type="GO" id="GO:0033281">
    <property type="term" value="C:TAT protein transport complex"/>
    <property type="evidence" value="ECO:0007669"/>
    <property type="project" value="UniProtKB-UniRule"/>
</dbReference>
<dbReference type="Gene3D" id="1.20.5.3310">
    <property type="match status" value="1"/>
</dbReference>
<dbReference type="PANTHER" id="PTHR33162">
    <property type="entry name" value="SEC-INDEPENDENT PROTEIN TRANSLOCASE PROTEIN TATA, CHLOROPLASTIC"/>
    <property type="match status" value="1"/>
</dbReference>
<evidence type="ECO:0000256" key="7">
    <source>
        <dbReference type="ARBA" id="ARBA00023010"/>
    </source>
</evidence>
<feature type="compositionally biased region" description="Low complexity" evidence="11">
    <location>
        <begin position="93"/>
        <end position="107"/>
    </location>
</feature>
<comment type="subunit">
    <text evidence="9">The Tat system comprises two distinct complexes: a TatABC complex, containing multiple copies of TatA, TatB and TatC subunits, and a separate TatA complex, containing only TatA subunits. Substrates initially bind to the TatABC complex, which probably triggers association of the separate TatA complex to form the active translocon.</text>
</comment>
<protein>
    <recommendedName>
        <fullName evidence="9">Sec-independent protein translocase protein TatB</fullName>
    </recommendedName>
</protein>
<reference evidence="13" key="1">
    <citation type="submission" date="2022-03" db="EMBL/GenBank/DDBJ databases">
        <title>Genomic Encyclopedia of Type Strains, Phase III (KMG-III): the genomes of soil and plant-associated and newly described type strains.</title>
        <authorList>
            <person name="Whitman W."/>
        </authorList>
    </citation>
    <scope>NUCLEOTIDE SEQUENCE</scope>
    <source>
        <strain evidence="13">ANL 6-2</strain>
    </source>
</reference>
<evidence type="ECO:0000313" key="13">
    <source>
        <dbReference type="EMBL" id="MCP1673291.1"/>
    </source>
</evidence>
<evidence type="ECO:0000256" key="2">
    <source>
        <dbReference type="ARBA" id="ARBA00022448"/>
    </source>
</evidence>
<evidence type="ECO:0000256" key="4">
    <source>
        <dbReference type="ARBA" id="ARBA00022692"/>
    </source>
</evidence>
<keyword evidence="2 9" id="KW-0813">Transport</keyword>
<evidence type="ECO:0000256" key="10">
    <source>
        <dbReference type="SAM" id="Coils"/>
    </source>
</evidence>
<keyword evidence="8 9" id="KW-0472">Membrane</keyword>
<dbReference type="InterPro" id="IPR003369">
    <property type="entry name" value="TatA/B/E"/>
</dbReference>
<evidence type="ECO:0000256" key="9">
    <source>
        <dbReference type="HAMAP-Rule" id="MF_00237"/>
    </source>
</evidence>
<dbReference type="NCBIfam" id="TIGR01410">
    <property type="entry name" value="tatB"/>
    <property type="match status" value="1"/>
</dbReference>
<dbReference type="GO" id="GO:0043953">
    <property type="term" value="P:protein transport by the Tat complex"/>
    <property type="evidence" value="ECO:0007669"/>
    <property type="project" value="UniProtKB-UniRule"/>
</dbReference>
<keyword evidence="3 9" id="KW-1003">Cell membrane</keyword>
<dbReference type="Pfam" id="PF02416">
    <property type="entry name" value="TatA_B_E"/>
    <property type="match status" value="1"/>
</dbReference>
<comment type="subcellular location">
    <subcellularLocation>
        <location evidence="9">Cell membrane</location>
        <topology evidence="9">Single-pass membrane protein</topology>
    </subcellularLocation>
    <subcellularLocation>
        <location evidence="1">Membrane</location>
        <topology evidence="1">Single-pass membrane protein</topology>
    </subcellularLocation>
</comment>
<feature type="compositionally biased region" description="Basic and acidic residues" evidence="11">
    <location>
        <begin position="81"/>
        <end position="92"/>
    </location>
</feature>
<dbReference type="RefSeq" id="WP_253473399.1">
    <property type="nucleotide sequence ID" value="NZ_JALJXV010000001.1"/>
</dbReference>
<feature type="coiled-coil region" evidence="10">
    <location>
        <begin position="47"/>
        <end position="76"/>
    </location>
</feature>
<evidence type="ECO:0000256" key="5">
    <source>
        <dbReference type="ARBA" id="ARBA00022927"/>
    </source>
</evidence>
<dbReference type="PRINTS" id="PR01506">
    <property type="entry name" value="TATBPROTEIN"/>
</dbReference>
<name>A0AAE3G0J0_9GAMM</name>
<dbReference type="AlphaFoldDB" id="A0AAE3G0J0"/>
<keyword evidence="14" id="KW-1185">Reference proteome</keyword>
<evidence type="ECO:0000313" key="14">
    <source>
        <dbReference type="Proteomes" id="UP001205843"/>
    </source>
</evidence>
<evidence type="ECO:0000256" key="1">
    <source>
        <dbReference type="ARBA" id="ARBA00004167"/>
    </source>
</evidence>
<keyword evidence="5 9" id="KW-0653">Protein transport</keyword>
<organism evidence="13 14">
    <name type="scientific">Natronocella acetinitrilica</name>
    <dbReference type="NCBI Taxonomy" id="414046"/>
    <lineage>
        <taxon>Bacteria</taxon>
        <taxon>Pseudomonadati</taxon>
        <taxon>Pseudomonadota</taxon>
        <taxon>Gammaproteobacteria</taxon>
        <taxon>Chromatiales</taxon>
        <taxon>Ectothiorhodospiraceae</taxon>
        <taxon>Natronocella</taxon>
    </lineage>
</organism>
<keyword evidence="7 9" id="KW-0811">Translocation</keyword>
<dbReference type="Proteomes" id="UP001205843">
    <property type="component" value="Unassembled WGS sequence"/>
</dbReference>
<dbReference type="HAMAP" id="MF_00237">
    <property type="entry name" value="TatB"/>
    <property type="match status" value="1"/>
</dbReference>
<feature type="transmembrane region" description="Helical" evidence="12">
    <location>
        <begin position="6"/>
        <end position="22"/>
    </location>
</feature>
<evidence type="ECO:0000256" key="6">
    <source>
        <dbReference type="ARBA" id="ARBA00022989"/>
    </source>
</evidence>
<evidence type="ECO:0000256" key="11">
    <source>
        <dbReference type="SAM" id="MobiDB-lite"/>
    </source>
</evidence>
<dbReference type="EMBL" id="JALJXV010000001">
    <property type="protein sequence ID" value="MCP1673291.1"/>
    <property type="molecule type" value="Genomic_DNA"/>
</dbReference>
<accession>A0AAE3G0J0</accession>
<evidence type="ECO:0000256" key="8">
    <source>
        <dbReference type="ARBA" id="ARBA00023136"/>
    </source>
</evidence>
<feature type="region of interest" description="Disordered" evidence="11">
    <location>
        <begin position="81"/>
        <end position="142"/>
    </location>
</feature>
<keyword evidence="10" id="KW-0175">Coiled coil</keyword>
<evidence type="ECO:0000256" key="3">
    <source>
        <dbReference type="ARBA" id="ARBA00022475"/>
    </source>
</evidence>
<keyword evidence="6 9" id="KW-1133">Transmembrane helix</keyword>
<comment type="caution">
    <text evidence="13">The sequence shown here is derived from an EMBL/GenBank/DDBJ whole genome shotgun (WGS) entry which is preliminary data.</text>
</comment>
<dbReference type="PANTHER" id="PTHR33162:SF1">
    <property type="entry name" value="SEC-INDEPENDENT PROTEIN TRANSLOCASE PROTEIN TATA, CHLOROPLASTIC"/>
    <property type="match status" value="1"/>
</dbReference>
<comment type="function">
    <text evidence="9">Part of the twin-arginine translocation (Tat) system that transports large folded proteins containing a characteristic twin-arginine motif in their signal peptide across membranes. Together with TatC, TatB is part of a receptor directly interacting with Tat signal peptides. TatB may form an oligomeric binding site that transiently accommodates folded Tat precursor proteins before their translocation.</text>
</comment>
<keyword evidence="4 9" id="KW-0812">Transmembrane</keyword>
<sequence>MFDVSFQEVFLILLVALIVIGPERLPKLARTLGTWVGRGRALFNSMRNEVERELQLEELRKAEKDLKKDLDFQKDLGDLDLNKDVMADDQPRKSSSAAKPASTSGGSIATGGRPGEAAAPATPSAASDTADETPRTGTDKNQ</sequence>
<gene>
    <name evidence="9" type="primary">tatB</name>
    <name evidence="13" type="ORF">J2T57_000383</name>
</gene>
<dbReference type="InterPro" id="IPR018448">
    <property type="entry name" value="TatB"/>
</dbReference>
<proteinExistence type="inferred from homology"/>
<dbReference type="GO" id="GO:0008320">
    <property type="term" value="F:protein transmembrane transporter activity"/>
    <property type="evidence" value="ECO:0007669"/>
    <property type="project" value="UniProtKB-UniRule"/>
</dbReference>
<evidence type="ECO:0000256" key="12">
    <source>
        <dbReference type="SAM" id="Phobius"/>
    </source>
</evidence>